<dbReference type="InterPro" id="IPR052168">
    <property type="entry name" value="Cytochrome_b561_oxidase"/>
</dbReference>
<dbReference type="Proteomes" id="UP000078572">
    <property type="component" value="Chromosome 2"/>
</dbReference>
<dbReference type="InterPro" id="IPR016174">
    <property type="entry name" value="Di-haem_cyt_TM"/>
</dbReference>
<keyword evidence="7" id="KW-0479">Metal-binding</keyword>
<evidence type="ECO:0000256" key="2">
    <source>
        <dbReference type="ARBA" id="ARBA00004651"/>
    </source>
</evidence>
<dbReference type="PANTHER" id="PTHR30529">
    <property type="entry name" value="CYTOCHROME B561"/>
    <property type="match status" value="1"/>
</dbReference>
<keyword evidence="8" id="KW-0249">Electron transport</keyword>
<evidence type="ECO:0000256" key="5">
    <source>
        <dbReference type="ARBA" id="ARBA00022617"/>
    </source>
</evidence>
<dbReference type="GO" id="GO:0046872">
    <property type="term" value="F:metal ion binding"/>
    <property type="evidence" value="ECO:0007669"/>
    <property type="project" value="UniProtKB-KW"/>
</dbReference>
<evidence type="ECO:0000256" key="3">
    <source>
        <dbReference type="ARBA" id="ARBA00022448"/>
    </source>
</evidence>
<comment type="similarity">
    <text evidence="12">Belongs to the cytochrome b561 family.</text>
</comment>
<evidence type="ECO:0000256" key="4">
    <source>
        <dbReference type="ARBA" id="ARBA00022475"/>
    </source>
</evidence>
<dbReference type="GO" id="GO:0022904">
    <property type="term" value="P:respiratory electron transport chain"/>
    <property type="evidence" value="ECO:0007669"/>
    <property type="project" value="InterPro"/>
</dbReference>
<dbReference type="GO" id="GO:0009055">
    <property type="term" value="F:electron transfer activity"/>
    <property type="evidence" value="ECO:0007669"/>
    <property type="project" value="InterPro"/>
</dbReference>
<keyword evidence="14" id="KW-1185">Reference proteome</keyword>
<name>A0A192A473_9RALS</name>
<keyword evidence="5" id="KW-0349">Heme</keyword>
<dbReference type="STRING" id="190721.ACS15_4561"/>
<reference evidence="14" key="1">
    <citation type="submission" date="2016-06" db="EMBL/GenBank/DDBJ databases">
        <authorList>
            <person name="Xu Y."/>
            <person name="Nagy A."/>
            <person name="Yan X."/>
            <person name="Kim S.W."/>
            <person name="Haley B."/>
            <person name="Liu N.T."/>
            <person name="Nou X."/>
        </authorList>
    </citation>
    <scope>NUCLEOTIDE SEQUENCE [LARGE SCALE GENOMIC DNA]</scope>
    <source>
        <strain evidence="14">ATCC 49129</strain>
    </source>
</reference>
<proteinExistence type="inferred from homology"/>
<dbReference type="InterPro" id="IPR011577">
    <property type="entry name" value="Cyt_b561_bac/Ni-Hgenase"/>
</dbReference>
<evidence type="ECO:0000313" key="14">
    <source>
        <dbReference type="Proteomes" id="UP000078572"/>
    </source>
</evidence>
<gene>
    <name evidence="13" type="ORF">A9Y76_21235</name>
</gene>
<sequence length="195" mass="21652">MRRANRPAGPLMRGAATTYAGLQITLHWASALLLFALFPLGYYMTSLAKGAPGKAALVNLHKSLGLTAALVIAWRVIARMRQSTPPPIPGLHCWETELARITHRLLYMCMVVMPLSGYLGSSFNQYGTRFWGVPLPRWGWVDSALQHLFTTLHGMTAYLLLGLVVFHVSGVIKHQWFDAQRCVQRMLPGRGAPTL</sequence>
<dbReference type="GO" id="GO:0005886">
    <property type="term" value="C:plasma membrane"/>
    <property type="evidence" value="ECO:0007669"/>
    <property type="project" value="UniProtKB-SubCell"/>
</dbReference>
<evidence type="ECO:0000256" key="11">
    <source>
        <dbReference type="ARBA" id="ARBA00023136"/>
    </source>
</evidence>
<evidence type="ECO:0000256" key="8">
    <source>
        <dbReference type="ARBA" id="ARBA00022982"/>
    </source>
</evidence>
<dbReference type="EMBL" id="CP016023">
    <property type="protein sequence ID" value="ANJ75061.1"/>
    <property type="molecule type" value="Genomic_DNA"/>
</dbReference>
<comment type="cofactor">
    <cofactor evidence="1">
        <name>heme b</name>
        <dbReference type="ChEBI" id="CHEBI:60344"/>
    </cofactor>
</comment>
<evidence type="ECO:0000256" key="9">
    <source>
        <dbReference type="ARBA" id="ARBA00022989"/>
    </source>
</evidence>
<dbReference type="SUPFAM" id="SSF81342">
    <property type="entry name" value="Transmembrane di-heme cytochromes"/>
    <property type="match status" value="1"/>
</dbReference>
<dbReference type="RefSeq" id="WP_064807350.1">
    <property type="nucleotide sequence ID" value="NZ_CP016023.1"/>
</dbReference>
<comment type="subcellular location">
    <subcellularLocation>
        <location evidence="2">Cell membrane</location>
        <topology evidence="2">Multi-pass membrane protein</topology>
    </subcellularLocation>
</comment>
<keyword evidence="3" id="KW-0813">Transport</keyword>
<keyword evidence="4" id="KW-1003">Cell membrane</keyword>
<dbReference type="GeneID" id="61528564"/>
<evidence type="ECO:0000256" key="6">
    <source>
        <dbReference type="ARBA" id="ARBA00022692"/>
    </source>
</evidence>
<dbReference type="Pfam" id="PF01292">
    <property type="entry name" value="Ni_hydr_CYTB"/>
    <property type="match status" value="1"/>
</dbReference>
<dbReference type="PANTHER" id="PTHR30529:SF7">
    <property type="entry name" value="CYTOCHROME B561 BACTERIAL_NI-HYDROGENASE DOMAIN-CONTAINING PROTEIN"/>
    <property type="match status" value="1"/>
</dbReference>
<protein>
    <submittedName>
        <fullName evidence="13">Cytochrome B</fullName>
    </submittedName>
</protein>
<keyword evidence="10" id="KW-0408">Iron</keyword>
<dbReference type="AlphaFoldDB" id="A0A192A473"/>
<keyword evidence="6" id="KW-0812">Transmembrane</keyword>
<evidence type="ECO:0000256" key="1">
    <source>
        <dbReference type="ARBA" id="ARBA00001970"/>
    </source>
</evidence>
<keyword evidence="11" id="KW-0472">Membrane</keyword>
<evidence type="ECO:0000256" key="7">
    <source>
        <dbReference type="ARBA" id="ARBA00022723"/>
    </source>
</evidence>
<accession>A0A192A473</accession>
<keyword evidence="9" id="KW-1133">Transmembrane helix</keyword>
<dbReference type="GO" id="GO:0020037">
    <property type="term" value="F:heme binding"/>
    <property type="evidence" value="ECO:0007669"/>
    <property type="project" value="TreeGrafter"/>
</dbReference>
<evidence type="ECO:0000313" key="13">
    <source>
        <dbReference type="EMBL" id="ANJ75061.1"/>
    </source>
</evidence>
<evidence type="ECO:0000256" key="12">
    <source>
        <dbReference type="ARBA" id="ARBA00037975"/>
    </source>
</evidence>
<dbReference type="OrthoDB" id="8536275at2"/>
<organism evidence="13 14">
    <name type="scientific">Ralstonia insidiosa</name>
    <dbReference type="NCBI Taxonomy" id="190721"/>
    <lineage>
        <taxon>Bacteria</taxon>
        <taxon>Pseudomonadati</taxon>
        <taxon>Pseudomonadota</taxon>
        <taxon>Betaproteobacteria</taxon>
        <taxon>Burkholderiales</taxon>
        <taxon>Burkholderiaceae</taxon>
        <taxon>Ralstonia</taxon>
    </lineage>
</organism>
<evidence type="ECO:0000256" key="10">
    <source>
        <dbReference type="ARBA" id="ARBA00023004"/>
    </source>
</evidence>